<name>A0A318HR79_9BACT</name>
<organism evidence="2 3">
    <name type="scientific">Hoylesella shahii DSM 15611 = JCM 12083</name>
    <dbReference type="NCBI Taxonomy" id="1122991"/>
    <lineage>
        <taxon>Bacteria</taxon>
        <taxon>Pseudomonadati</taxon>
        <taxon>Bacteroidota</taxon>
        <taxon>Bacteroidia</taxon>
        <taxon>Bacteroidales</taxon>
        <taxon>Prevotellaceae</taxon>
        <taxon>Hoylesella</taxon>
    </lineage>
</organism>
<keyword evidence="1" id="KW-0812">Transmembrane</keyword>
<keyword evidence="1" id="KW-0472">Membrane</keyword>
<proteinExistence type="predicted"/>
<dbReference type="Proteomes" id="UP000248314">
    <property type="component" value="Unassembled WGS sequence"/>
</dbReference>
<dbReference type="EMBL" id="QJJX01000035">
    <property type="protein sequence ID" value="PXX19561.1"/>
    <property type="molecule type" value="Genomic_DNA"/>
</dbReference>
<gene>
    <name evidence="2" type="ORF">EJ73_02343</name>
</gene>
<evidence type="ECO:0000313" key="2">
    <source>
        <dbReference type="EMBL" id="PXX19561.1"/>
    </source>
</evidence>
<reference evidence="2 3" key="1">
    <citation type="submission" date="2018-05" db="EMBL/GenBank/DDBJ databases">
        <title>Genomic Encyclopedia of Type Strains, Phase I: the one thousand microbial genomes (KMG-I) project.</title>
        <authorList>
            <person name="Kyrpides N."/>
        </authorList>
    </citation>
    <scope>NUCLEOTIDE SEQUENCE [LARGE SCALE GENOMIC DNA]</scope>
    <source>
        <strain evidence="2 3">DSM 15611</strain>
    </source>
</reference>
<evidence type="ECO:0000256" key="1">
    <source>
        <dbReference type="SAM" id="Phobius"/>
    </source>
</evidence>
<sequence>MMFKSQSLSLLDWDLNKNAYFLCKIFSINFNIMSVFFLTDCSLASKYSILAKV</sequence>
<evidence type="ECO:0000313" key="3">
    <source>
        <dbReference type="Proteomes" id="UP000248314"/>
    </source>
</evidence>
<protein>
    <submittedName>
        <fullName evidence="2">Uncharacterized protein</fullName>
    </submittedName>
</protein>
<keyword evidence="1" id="KW-1133">Transmembrane helix</keyword>
<comment type="caution">
    <text evidence="2">The sequence shown here is derived from an EMBL/GenBank/DDBJ whole genome shotgun (WGS) entry which is preliminary data.</text>
</comment>
<keyword evidence="3" id="KW-1185">Reference proteome</keyword>
<feature type="transmembrane region" description="Helical" evidence="1">
    <location>
        <begin position="21"/>
        <end position="39"/>
    </location>
</feature>
<dbReference type="STRING" id="1122991.GCA_000613445_00912"/>
<dbReference type="AlphaFoldDB" id="A0A318HR79"/>
<accession>A0A318HR79</accession>